<proteinExistence type="predicted"/>
<dbReference type="PANTHER" id="PTHR34502">
    <property type="entry name" value="DUF6594 DOMAIN-CONTAINING PROTEIN-RELATED"/>
    <property type="match status" value="1"/>
</dbReference>
<dbReference type="OrthoDB" id="5342093at2759"/>
<evidence type="ECO:0000259" key="2">
    <source>
        <dbReference type="Pfam" id="PF20237"/>
    </source>
</evidence>
<protein>
    <recommendedName>
        <fullName evidence="2">DUF6594 domain-containing protein</fullName>
    </recommendedName>
</protein>
<evidence type="ECO:0000256" key="1">
    <source>
        <dbReference type="SAM" id="Phobius"/>
    </source>
</evidence>
<feature type="transmembrane region" description="Helical" evidence="1">
    <location>
        <begin position="236"/>
        <end position="254"/>
    </location>
</feature>
<sequence>MPSSGNSRNHYAGLAGLMGPNFDQGFGIFKRFSQLNARNLLYMQAELLGLQHELNILTGRDNAGLNITFASNVWDMRSADSSEQWTKILEIRQKLREYNDCLIQQTRIAKMDKTNKYDLELLIFWLDHKDGGDMFLTGLEGQVWDEEYLSDLISISSRASTDGFQRWFQERLLPRLHHSLLDLWREPMPGAEGTGISRTNGRLLTGMSRTVNITLSSLIPSVAVLALYFIDRLPYRLLAITGFSFTFSLVLAVFTTARPIEIFTATAAFASVQVVFVGGTTGGEGVAQCSCTP</sequence>
<evidence type="ECO:0000313" key="4">
    <source>
        <dbReference type="Proteomes" id="UP000800082"/>
    </source>
</evidence>
<reference evidence="3" key="1">
    <citation type="journal article" date="2020" name="Stud. Mycol.">
        <title>101 Dothideomycetes genomes: a test case for predicting lifestyles and emergence of pathogens.</title>
        <authorList>
            <person name="Haridas S."/>
            <person name="Albert R."/>
            <person name="Binder M."/>
            <person name="Bloem J."/>
            <person name="Labutti K."/>
            <person name="Salamov A."/>
            <person name="Andreopoulos B."/>
            <person name="Baker S."/>
            <person name="Barry K."/>
            <person name="Bills G."/>
            <person name="Bluhm B."/>
            <person name="Cannon C."/>
            <person name="Castanera R."/>
            <person name="Culley D."/>
            <person name="Daum C."/>
            <person name="Ezra D."/>
            <person name="Gonzalez J."/>
            <person name="Henrissat B."/>
            <person name="Kuo A."/>
            <person name="Liang C."/>
            <person name="Lipzen A."/>
            <person name="Lutzoni F."/>
            <person name="Magnuson J."/>
            <person name="Mondo S."/>
            <person name="Nolan M."/>
            <person name="Ohm R."/>
            <person name="Pangilinan J."/>
            <person name="Park H.-J."/>
            <person name="Ramirez L."/>
            <person name="Alfaro M."/>
            <person name="Sun H."/>
            <person name="Tritt A."/>
            <person name="Yoshinaga Y."/>
            <person name="Zwiers L.-H."/>
            <person name="Turgeon B."/>
            <person name="Goodwin S."/>
            <person name="Spatafora J."/>
            <person name="Crous P."/>
            <person name="Grigoriev I."/>
        </authorList>
    </citation>
    <scope>NUCLEOTIDE SEQUENCE</scope>
    <source>
        <strain evidence="3">CBS 183.55</strain>
    </source>
</reference>
<dbReference type="Pfam" id="PF20237">
    <property type="entry name" value="DUF6594"/>
    <property type="match status" value="1"/>
</dbReference>
<organism evidence="3 4">
    <name type="scientific">Didymella exigua CBS 183.55</name>
    <dbReference type="NCBI Taxonomy" id="1150837"/>
    <lineage>
        <taxon>Eukaryota</taxon>
        <taxon>Fungi</taxon>
        <taxon>Dikarya</taxon>
        <taxon>Ascomycota</taxon>
        <taxon>Pezizomycotina</taxon>
        <taxon>Dothideomycetes</taxon>
        <taxon>Pleosporomycetidae</taxon>
        <taxon>Pleosporales</taxon>
        <taxon>Pleosporineae</taxon>
        <taxon>Didymellaceae</taxon>
        <taxon>Didymella</taxon>
    </lineage>
</organism>
<feature type="domain" description="DUF6594" evidence="2">
    <location>
        <begin position="11"/>
        <end position="274"/>
    </location>
</feature>
<name>A0A6A5RV29_9PLEO</name>
<dbReference type="PANTHER" id="PTHR34502:SF5">
    <property type="entry name" value="DUF6594 DOMAIN-CONTAINING PROTEIN"/>
    <property type="match status" value="1"/>
</dbReference>
<feature type="transmembrane region" description="Helical" evidence="1">
    <location>
        <begin position="211"/>
        <end position="230"/>
    </location>
</feature>
<evidence type="ECO:0000313" key="3">
    <source>
        <dbReference type="EMBL" id="KAF1931014.1"/>
    </source>
</evidence>
<keyword evidence="4" id="KW-1185">Reference proteome</keyword>
<dbReference type="Proteomes" id="UP000800082">
    <property type="component" value="Unassembled WGS sequence"/>
</dbReference>
<keyword evidence="1" id="KW-0812">Transmembrane</keyword>
<dbReference type="AlphaFoldDB" id="A0A6A5RV29"/>
<accession>A0A6A5RV29</accession>
<dbReference type="InterPro" id="IPR046529">
    <property type="entry name" value="DUF6594"/>
</dbReference>
<keyword evidence="1" id="KW-1133">Transmembrane helix</keyword>
<dbReference type="RefSeq" id="XP_033451262.1">
    <property type="nucleotide sequence ID" value="XM_033595511.1"/>
</dbReference>
<dbReference type="GeneID" id="54353178"/>
<keyword evidence="1" id="KW-0472">Membrane</keyword>
<dbReference type="EMBL" id="ML978962">
    <property type="protein sequence ID" value="KAF1931014.1"/>
    <property type="molecule type" value="Genomic_DNA"/>
</dbReference>
<gene>
    <name evidence="3" type="ORF">M421DRAFT_57544</name>
</gene>